<evidence type="ECO:0000313" key="1">
    <source>
        <dbReference type="EMBL" id="KAH7993959.1"/>
    </source>
</evidence>
<keyword evidence="2" id="KW-1185">Reference proteome</keyword>
<protein>
    <submittedName>
        <fullName evidence="1">Uncharacterized protein</fullName>
    </submittedName>
</protein>
<proteinExistence type="predicted"/>
<sequence>MLSDQAANESRQNGEGELELVNAAALPGMRLATGLQSVALEPPKALLRRLALSLSGGETTPTNPQSQAAFRVLLPASHDASRLPVWRRDDGNEFARWSEPPLVIHHFTSTAEIALRDLPRGTKPENGALSSPVLVGDNRSTDQQATG</sequence>
<dbReference type="Proteomes" id="UP000827872">
    <property type="component" value="Linkage Group LG03"/>
</dbReference>
<organism evidence="1 2">
    <name type="scientific">Sphaerodactylus townsendi</name>
    <dbReference type="NCBI Taxonomy" id="933632"/>
    <lineage>
        <taxon>Eukaryota</taxon>
        <taxon>Metazoa</taxon>
        <taxon>Chordata</taxon>
        <taxon>Craniata</taxon>
        <taxon>Vertebrata</taxon>
        <taxon>Euteleostomi</taxon>
        <taxon>Lepidosauria</taxon>
        <taxon>Squamata</taxon>
        <taxon>Bifurcata</taxon>
        <taxon>Gekkota</taxon>
        <taxon>Sphaerodactylidae</taxon>
        <taxon>Sphaerodactylus</taxon>
    </lineage>
</organism>
<comment type="caution">
    <text evidence="1">The sequence shown here is derived from an EMBL/GenBank/DDBJ whole genome shotgun (WGS) entry which is preliminary data.</text>
</comment>
<gene>
    <name evidence="1" type="ORF">K3G42_032812</name>
</gene>
<reference evidence="1" key="1">
    <citation type="submission" date="2021-08" db="EMBL/GenBank/DDBJ databases">
        <title>The first chromosome-level gecko genome reveals the dynamic sex chromosomes of Neotropical dwarf geckos (Sphaerodactylidae: Sphaerodactylus).</title>
        <authorList>
            <person name="Pinto B.J."/>
            <person name="Keating S.E."/>
            <person name="Gamble T."/>
        </authorList>
    </citation>
    <scope>NUCLEOTIDE SEQUENCE</scope>
    <source>
        <strain evidence="1">TG3544</strain>
    </source>
</reference>
<evidence type="ECO:0000313" key="2">
    <source>
        <dbReference type="Proteomes" id="UP000827872"/>
    </source>
</evidence>
<name>A0ACB8EMU5_9SAUR</name>
<dbReference type="EMBL" id="CM037616">
    <property type="protein sequence ID" value="KAH7993959.1"/>
    <property type="molecule type" value="Genomic_DNA"/>
</dbReference>
<accession>A0ACB8EMU5</accession>